<dbReference type="EMBL" id="CAXLJL010000445">
    <property type="protein sequence ID" value="CAL5137822.1"/>
    <property type="molecule type" value="Genomic_DNA"/>
</dbReference>
<accession>A0AAV2TN06</accession>
<keyword evidence="1" id="KW-1133">Transmembrane helix</keyword>
<dbReference type="Proteomes" id="UP001497525">
    <property type="component" value="Unassembled WGS sequence"/>
</dbReference>
<feature type="transmembrane region" description="Helical" evidence="1">
    <location>
        <begin position="39"/>
        <end position="60"/>
    </location>
</feature>
<evidence type="ECO:0000313" key="3">
    <source>
        <dbReference type="Proteomes" id="UP001497525"/>
    </source>
</evidence>
<protein>
    <submittedName>
        <fullName evidence="2">Uncharacterized protein</fullName>
    </submittedName>
</protein>
<evidence type="ECO:0000313" key="2">
    <source>
        <dbReference type="EMBL" id="CAL5137822.1"/>
    </source>
</evidence>
<keyword evidence="1" id="KW-0472">Membrane</keyword>
<evidence type="ECO:0000256" key="1">
    <source>
        <dbReference type="SAM" id="Phobius"/>
    </source>
</evidence>
<organism evidence="2 3">
    <name type="scientific">Calicophoron daubneyi</name>
    <name type="common">Rumen fluke</name>
    <name type="synonym">Paramphistomum daubneyi</name>
    <dbReference type="NCBI Taxonomy" id="300641"/>
    <lineage>
        <taxon>Eukaryota</taxon>
        <taxon>Metazoa</taxon>
        <taxon>Spiralia</taxon>
        <taxon>Lophotrochozoa</taxon>
        <taxon>Platyhelminthes</taxon>
        <taxon>Trematoda</taxon>
        <taxon>Digenea</taxon>
        <taxon>Plagiorchiida</taxon>
        <taxon>Pronocephalata</taxon>
        <taxon>Paramphistomoidea</taxon>
        <taxon>Paramphistomidae</taxon>
        <taxon>Calicophoron</taxon>
    </lineage>
</organism>
<sequence>MIGLLVKLKKKATGSTHGAVCSGSPEDSSYNEAIAGAKLMVFVGIFFLLPSICLFIGLELSGGDSFILYPAMLCSPTAIFISLIRLLCCSMNWVKSYALILGGSSVRQDLLKIPRICFKKRCNLNKDESDDQANKNSVAV</sequence>
<feature type="transmembrane region" description="Helical" evidence="1">
    <location>
        <begin position="66"/>
        <end position="88"/>
    </location>
</feature>
<comment type="caution">
    <text evidence="2">The sequence shown here is derived from an EMBL/GenBank/DDBJ whole genome shotgun (WGS) entry which is preliminary data.</text>
</comment>
<gene>
    <name evidence="2" type="ORF">CDAUBV1_LOCUS12311</name>
</gene>
<reference evidence="2" key="1">
    <citation type="submission" date="2024-06" db="EMBL/GenBank/DDBJ databases">
        <authorList>
            <person name="Liu X."/>
            <person name="Lenzi L."/>
            <person name="Haldenby T S."/>
            <person name="Uol C."/>
        </authorList>
    </citation>
    <scope>NUCLEOTIDE SEQUENCE</scope>
</reference>
<name>A0AAV2TN06_CALDB</name>
<dbReference type="AlphaFoldDB" id="A0AAV2TN06"/>
<proteinExistence type="predicted"/>
<keyword evidence="1" id="KW-0812">Transmembrane</keyword>